<evidence type="ECO:0000313" key="1">
    <source>
        <dbReference type="EMBL" id="KAA3710734.1"/>
    </source>
</evidence>
<name>A0A641MFI0_9BACE</name>
<gene>
    <name evidence="1" type="ORF">F3F94_18230</name>
</gene>
<accession>A0A641MFI0</accession>
<protein>
    <submittedName>
        <fullName evidence="1">Uncharacterized protein</fullName>
    </submittedName>
</protein>
<comment type="caution">
    <text evidence="1">The sequence shown here is derived from an EMBL/GenBank/DDBJ whole genome shotgun (WGS) entry which is preliminary data.</text>
</comment>
<proteinExistence type="predicted"/>
<dbReference type="EMBL" id="VWMU01000211">
    <property type="protein sequence ID" value="KAA3710734.1"/>
    <property type="molecule type" value="Genomic_DNA"/>
</dbReference>
<reference evidence="1" key="1">
    <citation type="journal article" date="2019" name="Nat. Med.">
        <title>A library of human gut bacterial isolates paired with longitudinal multiomics data enables mechanistic microbiome research.</title>
        <authorList>
            <person name="Poyet M."/>
            <person name="Groussin M."/>
            <person name="Gibbons S.M."/>
            <person name="Avila-Pacheco J."/>
            <person name="Jiang X."/>
            <person name="Kearney S.M."/>
            <person name="Perrotta A.R."/>
            <person name="Berdy B."/>
            <person name="Zhao S."/>
            <person name="Lieberman T.D."/>
            <person name="Swanson P.K."/>
            <person name="Smith M."/>
            <person name="Roesemann S."/>
            <person name="Alexander J.E."/>
            <person name="Rich S.A."/>
            <person name="Livny J."/>
            <person name="Vlamakis H."/>
            <person name="Clish C."/>
            <person name="Bullock K."/>
            <person name="Deik A."/>
            <person name="Scott J."/>
            <person name="Pierce K.A."/>
            <person name="Xavier R.J."/>
            <person name="Alm E.J."/>
        </authorList>
    </citation>
    <scope>NUCLEOTIDE SEQUENCE</scope>
    <source>
        <strain evidence="1">BIOML-A21</strain>
    </source>
</reference>
<dbReference type="AlphaFoldDB" id="A0A641MFI0"/>
<dbReference type="RefSeq" id="WP_149998354.1">
    <property type="nucleotide sequence ID" value="NZ_VWMU01000211.1"/>
</dbReference>
<sequence>MKKYIFIIILCYFNVSCQTYNPIGMPYMSDIYISPRNAAADDTYIILREQPKVFEMQYSSQIGSVTFGGWNMMNDTLYLYPRYESGLDDPALKKLREILPEDQLTWFNMPQKYVIDGDKLIDKTDLTIVFTGELEPFKSLFSSPSNITYLRIPMKASKFKRKYSRLKRADTWEQVSCPSKENSYDK</sequence>
<organism evidence="1">
    <name type="scientific">Bacteroides salyersiae</name>
    <dbReference type="NCBI Taxonomy" id="291644"/>
    <lineage>
        <taxon>Bacteria</taxon>
        <taxon>Pseudomonadati</taxon>
        <taxon>Bacteroidota</taxon>
        <taxon>Bacteroidia</taxon>
        <taxon>Bacteroidales</taxon>
        <taxon>Bacteroidaceae</taxon>
        <taxon>Bacteroides</taxon>
    </lineage>
</organism>